<reference evidence="1" key="1">
    <citation type="submission" date="2021-02" db="EMBL/GenBank/DDBJ databases">
        <authorList>
            <person name="Nowell W R."/>
        </authorList>
    </citation>
    <scope>NUCLEOTIDE SEQUENCE</scope>
    <source>
        <strain evidence="1">Ploen Becks lab</strain>
    </source>
</reference>
<proteinExistence type="predicted"/>
<keyword evidence="2" id="KW-1185">Reference proteome</keyword>
<dbReference type="AlphaFoldDB" id="A0A814L5L1"/>
<comment type="caution">
    <text evidence="1">The sequence shown here is derived from an EMBL/GenBank/DDBJ whole genome shotgun (WGS) entry which is preliminary data.</text>
</comment>
<evidence type="ECO:0000313" key="2">
    <source>
        <dbReference type="Proteomes" id="UP000663879"/>
    </source>
</evidence>
<protein>
    <submittedName>
        <fullName evidence="1">Uncharacterized protein</fullName>
    </submittedName>
</protein>
<gene>
    <name evidence="1" type="ORF">OXX778_LOCUS19243</name>
</gene>
<dbReference type="Proteomes" id="UP000663879">
    <property type="component" value="Unassembled WGS sequence"/>
</dbReference>
<organism evidence="1 2">
    <name type="scientific">Brachionus calyciflorus</name>
    <dbReference type="NCBI Taxonomy" id="104777"/>
    <lineage>
        <taxon>Eukaryota</taxon>
        <taxon>Metazoa</taxon>
        <taxon>Spiralia</taxon>
        <taxon>Gnathifera</taxon>
        <taxon>Rotifera</taxon>
        <taxon>Eurotatoria</taxon>
        <taxon>Monogononta</taxon>
        <taxon>Pseudotrocha</taxon>
        <taxon>Ploima</taxon>
        <taxon>Brachionidae</taxon>
        <taxon>Brachionus</taxon>
    </lineage>
</organism>
<evidence type="ECO:0000313" key="1">
    <source>
        <dbReference type="EMBL" id="CAF1060192.1"/>
    </source>
</evidence>
<name>A0A814L5L1_9BILA</name>
<sequence length="170" mass="19858">MEIDNDNSRQASSSTEYENVLLTNDPYEYETFFNNVNNEYKFAQTHAGYESYSTCTHLYKSFIIFDVKFVIRPRKGPKSKAKVDIAFKECNTNTDSFMTQNQIDILHSIINSYVKINQLFFTYESSLYNPLQFPVEPIDDVKEKMITEIVNNEPKRSRGRPKKTKGALNY</sequence>
<dbReference type="EMBL" id="CAJNOC010005721">
    <property type="protein sequence ID" value="CAF1060192.1"/>
    <property type="molecule type" value="Genomic_DNA"/>
</dbReference>
<accession>A0A814L5L1</accession>